<dbReference type="PANTHER" id="PTHR47000:SF3">
    <property type="entry name" value="ADENINE NUCLEOTIDE ALPHA HYDROLASES-LIKE SUPERFAMILY PROTEIN"/>
    <property type="match status" value="1"/>
</dbReference>
<dbReference type="InterPro" id="IPR006016">
    <property type="entry name" value="UspA"/>
</dbReference>
<keyword evidence="3" id="KW-1185">Reference proteome</keyword>
<dbReference type="PANTHER" id="PTHR47000">
    <property type="entry name" value="ADENINE NUCLEOTIDE ALPHA HYDROLASES-LIKE SUPERFAMILY PROTEIN"/>
    <property type="match status" value="1"/>
</dbReference>
<evidence type="ECO:0000313" key="2">
    <source>
        <dbReference type="EMBL" id="KAK4750467.1"/>
    </source>
</evidence>
<proteinExistence type="predicted"/>
<feature type="domain" description="UspA" evidence="1">
    <location>
        <begin position="73"/>
        <end position="214"/>
    </location>
</feature>
<dbReference type="InterPro" id="IPR014729">
    <property type="entry name" value="Rossmann-like_a/b/a_fold"/>
</dbReference>
<evidence type="ECO:0000259" key="1">
    <source>
        <dbReference type="Pfam" id="PF00582"/>
    </source>
</evidence>
<dbReference type="EMBL" id="JAXIOK010000017">
    <property type="protein sequence ID" value="KAK4750467.1"/>
    <property type="molecule type" value="Genomic_DNA"/>
</dbReference>
<protein>
    <recommendedName>
        <fullName evidence="1">UspA domain-containing protein</fullName>
    </recommendedName>
</protein>
<accession>A0AAN7PJ79</accession>
<reference evidence="2 3" key="1">
    <citation type="journal article" date="2023" name="Hortic Res">
        <title>Pangenome of water caltrop reveals structural variations and asymmetric subgenome divergence after allopolyploidization.</title>
        <authorList>
            <person name="Zhang X."/>
            <person name="Chen Y."/>
            <person name="Wang L."/>
            <person name="Yuan Y."/>
            <person name="Fang M."/>
            <person name="Shi L."/>
            <person name="Lu R."/>
            <person name="Comes H.P."/>
            <person name="Ma Y."/>
            <person name="Chen Y."/>
            <person name="Huang G."/>
            <person name="Zhou Y."/>
            <person name="Zheng Z."/>
            <person name="Qiu Y."/>
        </authorList>
    </citation>
    <scope>NUCLEOTIDE SEQUENCE [LARGE SCALE GENOMIC DNA]</scope>
    <source>
        <tissue evidence="2">Roots</tissue>
    </source>
</reference>
<gene>
    <name evidence="2" type="ORF">SAY87_003949</name>
</gene>
<dbReference type="Gene3D" id="3.40.50.620">
    <property type="entry name" value="HUPs"/>
    <property type="match status" value="1"/>
</dbReference>
<comment type="caution">
    <text evidence="2">The sequence shown here is derived from an EMBL/GenBank/DDBJ whole genome shotgun (WGS) entry which is preliminary data.</text>
</comment>
<dbReference type="SUPFAM" id="SSF52402">
    <property type="entry name" value="Adenine nucleotide alpha hydrolases-like"/>
    <property type="match status" value="1"/>
</dbReference>
<name>A0AAN7PJ79_9MYRT</name>
<dbReference type="Proteomes" id="UP001345219">
    <property type="component" value="Chromosome 4"/>
</dbReference>
<sequence>MHCQHFAPKSLKLRRGQMGRSLIQVPIIGIGLRSTPPRVNHISFKLEGQEAAAVGFPGGDEADDGGPAAAGNRVMVVVDSSLDAKGALEWTLSHAVQTRRDCIVLLQVVKLASKEHGGKFRLSAHEAADSILRSMCKSRRPLVKVEVAMAEGKEKGPAIVEEAKRQKVSMLVLGQRRQTSLWRLMRRWWARKGRRRLGTVEYCIQNASCLAVAVRRKGRKLGGYLITTKRHKNFWLLA</sequence>
<dbReference type="Pfam" id="PF00582">
    <property type="entry name" value="Usp"/>
    <property type="match status" value="1"/>
</dbReference>
<evidence type="ECO:0000313" key="3">
    <source>
        <dbReference type="Proteomes" id="UP001345219"/>
    </source>
</evidence>
<organism evidence="2 3">
    <name type="scientific">Trapa incisa</name>
    <dbReference type="NCBI Taxonomy" id="236973"/>
    <lineage>
        <taxon>Eukaryota</taxon>
        <taxon>Viridiplantae</taxon>
        <taxon>Streptophyta</taxon>
        <taxon>Embryophyta</taxon>
        <taxon>Tracheophyta</taxon>
        <taxon>Spermatophyta</taxon>
        <taxon>Magnoliopsida</taxon>
        <taxon>eudicotyledons</taxon>
        <taxon>Gunneridae</taxon>
        <taxon>Pentapetalae</taxon>
        <taxon>rosids</taxon>
        <taxon>malvids</taxon>
        <taxon>Myrtales</taxon>
        <taxon>Lythraceae</taxon>
        <taxon>Trapa</taxon>
    </lineage>
</organism>
<dbReference type="AlphaFoldDB" id="A0AAN7PJ79"/>